<reference evidence="2 3" key="2">
    <citation type="journal article" date="2007" name="BMC Biol.">
        <title>A 100%-complete sequence reveals unusually simple genomic features in the hot-spring red alga Cyanidioschyzon merolae.</title>
        <authorList>
            <person name="Nozaki H."/>
            <person name="Takano H."/>
            <person name="Misumi O."/>
            <person name="Terasawa K."/>
            <person name="Matsuzaki M."/>
            <person name="Maruyama S."/>
            <person name="Nishida K."/>
            <person name="Yagisawa F."/>
            <person name="Yoshida Y."/>
            <person name="Fujiwara T."/>
            <person name="Takio S."/>
            <person name="Tamura K."/>
            <person name="Chung S.J."/>
            <person name="Nakamura S."/>
            <person name="Kuroiwa H."/>
            <person name="Tanaka K."/>
            <person name="Sato N."/>
            <person name="Kuroiwa T."/>
        </authorList>
    </citation>
    <scope>NUCLEOTIDE SEQUENCE [LARGE SCALE GENOMIC DNA]</scope>
    <source>
        <strain evidence="2 3">10D</strain>
    </source>
</reference>
<name>M1V8U1_CYAM1</name>
<dbReference type="RefSeq" id="XP_005536975.1">
    <property type="nucleotide sequence ID" value="XM_005536918.1"/>
</dbReference>
<proteinExistence type="predicted"/>
<protein>
    <submittedName>
        <fullName evidence="2">Uncharacterized protein</fullName>
    </submittedName>
</protein>
<keyword evidence="3" id="KW-1185">Reference proteome</keyword>
<dbReference type="OrthoDB" id="10513876at2759"/>
<dbReference type="Proteomes" id="UP000007014">
    <property type="component" value="Chromosome 13"/>
</dbReference>
<evidence type="ECO:0000313" key="2">
    <source>
        <dbReference type="EMBL" id="BAM80939.1"/>
    </source>
</evidence>
<dbReference type="KEGG" id="cme:CYME_CMM051C"/>
<feature type="compositionally biased region" description="Acidic residues" evidence="1">
    <location>
        <begin position="314"/>
        <end position="324"/>
    </location>
</feature>
<feature type="compositionally biased region" description="Acidic residues" evidence="1">
    <location>
        <begin position="274"/>
        <end position="307"/>
    </location>
</feature>
<dbReference type="AlphaFoldDB" id="M1V8U1"/>
<evidence type="ECO:0000256" key="1">
    <source>
        <dbReference type="SAM" id="MobiDB-lite"/>
    </source>
</evidence>
<dbReference type="Gramene" id="CMM051CT">
    <property type="protein sequence ID" value="CMM051CT"/>
    <property type="gene ID" value="CMM051C"/>
</dbReference>
<dbReference type="HOGENOM" id="CLU_804999_0_0_1"/>
<evidence type="ECO:0000313" key="3">
    <source>
        <dbReference type="Proteomes" id="UP000007014"/>
    </source>
</evidence>
<reference evidence="2 3" key="1">
    <citation type="journal article" date="2004" name="Nature">
        <title>Genome sequence of the ultrasmall unicellular red alga Cyanidioschyzon merolae 10D.</title>
        <authorList>
            <person name="Matsuzaki M."/>
            <person name="Misumi O."/>
            <person name="Shin-i T."/>
            <person name="Maruyama S."/>
            <person name="Takahara M."/>
            <person name="Miyagishima S."/>
            <person name="Mori T."/>
            <person name="Nishida K."/>
            <person name="Yagisawa F."/>
            <person name="Nishida K."/>
            <person name="Yoshida Y."/>
            <person name="Nishimura Y."/>
            <person name="Nakao S."/>
            <person name="Kobayashi T."/>
            <person name="Momoyama Y."/>
            <person name="Higashiyama T."/>
            <person name="Minoda A."/>
            <person name="Sano M."/>
            <person name="Nomoto H."/>
            <person name="Oishi K."/>
            <person name="Hayashi H."/>
            <person name="Ohta F."/>
            <person name="Nishizaka S."/>
            <person name="Haga S."/>
            <person name="Miura S."/>
            <person name="Morishita T."/>
            <person name="Kabeya Y."/>
            <person name="Terasawa K."/>
            <person name="Suzuki Y."/>
            <person name="Ishii Y."/>
            <person name="Asakawa S."/>
            <person name="Takano H."/>
            <person name="Ohta N."/>
            <person name="Kuroiwa H."/>
            <person name="Tanaka K."/>
            <person name="Shimizu N."/>
            <person name="Sugano S."/>
            <person name="Sato N."/>
            <person name="Nozaki H."/>
            <person name="Ogasawara N."/>
            <person name="Kohara Y."/>
            <person name="Kuroiwa T."/>
        </authorList>
    </citation>
    <scope>NUCLEOTIDE SEQUENCE [LARGE SCALE GENOMIC DNA]</scope>
    <source>
        <strain evidence="2 3">10D</strain>
    </source>
</reference>
<dbReference type="GeneID" id="16995066"/>
<feature type="region of interest" description="Disordered" evidence="1">
    <location>
        <begin position="179"/>
        <end position="231"/>
    </location>
</feature>
<sequence>MFVLGLLHAARPSLSWQKLERRRRLHLGQRRPRSSGRGCVVALRPPPGDPIAKKYAELDSDPYGPARIRNEPQMEKNQFGIEQPVLKPLEQFQVSIFGELREPVEEQDFTYRWERDSDEDWPVCPRGLYPENYPLSDVLKAELDMPTVEEYDYDERVYHIVELEPSILDMLQEDGLLRVRDKRAPSDATGTKSKRGQRGIRAPVEGTEPARASKAGRRRRERDDSEALFDDVEDVAFGDDVSIHELPDVDPDEPTLLEDESLVDGDLEIDDMIDEGDLDVDSEYDDTAFEDDTTDYDADEVLDDDSDDYRLDSLDEDVDVDFDYDGGFGSRATGPIGLSDDFDYD</sequence>
<organism evidence="2 3">
    <name type="scientific">Cyanidioschyzon merolae (strain NIES-3377 / 10D)</name>
    <name type="common">Unicellular red alga</name>
    <dbReference type="NCBI Taxonomy" id="280699"/>
    <lineage>
        <taxon>Eukaryota</taxon>
        <taxon>Rhodophyta</taxon>
        <taxon>Bangiophyceae</taxon>
        <taxon>Cyanidiales</taxon>
        <taxon>Cyanidiaceae</taxon>
        <taxon>Cyanidioschyzon</taxon>
    </lineage>
</organism>
<feature type="region of interest" description="Disordered" evidence="1">
    <location>
        <begin position="274"/>
        <end position="345"/>
    </location>
</feature>
<gene>
    <name evidence="2" type="ORF">CYME_CMM051C</name>
</gene>
<accession>M1V8U1</accession>
<dbReference type="EMBL" id="AP006495">
    <property type="protein sequence ID" value="BAM80939.1"/>
    <property type="molecule type" value="Genomic_DNA"/>
</dbReference>